<sequence length="68" mass="7460">MPGIDAYIDKLEEADRTAQKIADRNRLVAEALKPVQEVVPDIEEDVKRLFQGTGPRQRSGAGARGEIA</sequence>
<evidence type="ECO:0000313" key="2">
    <source>
        <dbReference type="Proteomes" id="UP000182306"/>
    </source>
</evidence>
<dbReference type="KEGG" id="same:SAMCFNEI73_Ch1763"/>
<accession>A0A1L3LLU9</accession>
<dbReference type="EMBL" id="CP013107">
    <property type="protein sequence ID" value="APG91055.1"/>
    <property type="molecule type" value="Genomic_DNA"/>
</dbReference>
<dbReference type="Proteomes" id="UP000182306">
    <property type="component" value="Chromosome"/>
</dbReference>
<keyword evidence="2" id="KW-1185">Reference proteome</keyword>
<evidence type="ECO:0000313" key="1">
    <source>
        <dbReference type="EMBL" id="APG91055.1"/>
    </source>
</evidence>
<organism evidence="1 2">
    <name type="scientific">Sinorhizobium americanum</name>
    <dbReference type="NCBI Taxonomy" id="194963"/>
    <lineage>
        <taxon>Bacteria</taxon>
        <taxon>Pseudomonadati</taxon>
        <taxon>Pseudomonadota</taxon>
        <taxon>Alphaproteobacteria</taxon>
        <taxon>Hyphomicrobiales</taxon>
        <taxon>Rhizobiaceae</taxon>
        <taxon>Sinorhizobium/Ensifer group</taxon>
        <taxon>Sinorhizobium</taxon>
    </lineage>
</organism>
<gene>
    <name evidence="1" type="ORF">SAMCFNEI73_Ch1763</name>
</gene>
<dbReference type="AlphaFoldDB" id="A0A1L3LLU9"/>
<name>A0A1L3LLU9_9HYPH</name>
<proteinExistence type="predicted"/>
<protein>
    <submittedName>
        <fullName evidence="1">Uncharacterized protein</fullName>
    </submittedName>
</protein>
<reference evidence="1 2" key="1">
    <citation type="submission" date="2015-10" db="EMBL/GenBank/DDBJ databases">
        <title>Genomic differences between typical nodule nitrogen-fixing rhizobial strains and those coming from bean seeds.</title>
        <authorList>
            <person name="Peralta H."/>
            <person name="Aguilar-Vera A."/>
            <person name="Diaz R."/>
            <person name="Mora Y."/>
            <person name="Martinez-Batallar G."/>
            <person name="Salazar E."/>
            <person name="Vargas-Lagunas C."/>
            <person name="Encarnacion S."/>
            <person name="Girard L."/>
            <person name="Mora J."/>
        </authorList>
    </citation>
    <scope>NUCLEOTIDE SEQUENCE [LARGE SCALE GENOMIC DNA]</scope>
    <source>
        <strain evidence="1 2">CFNEI 73</strain>
    </source>
</reference>
<dbReference type="RefSeq" id="WP_064253620.1">
    <property type="nucleotide sequence ID" value="NZ_CP013107.1"/>
</dbReference>